<evidence type="ECO:0000313" key="2">
    <source>
        <dbReference type="Proteomes" id="UP000277279"/>
    </source>
</evidence>
<evidence type="ECO:0000313" key="1">
    <source>
        <dbReference type="EMBL" id="RSB86573.1"/>
    </source>
</evidence>
<gene>
    <name evidence="1" type="ORF">EFD55_01245</name>
</gene>
<accession>A0A3R9BUV8</accession>
<proteinExistence type="predicted"/>
<reference evidence="1 2" key="1">
    <citation type="submission" date="2018-11" db="EMBL/GenBank/DDBJ databases">
        <authorList>
            <person name="Huo Y."/>
        </authorList>
    </citation>
    <scope>NUCLEOTIDE SEQUENCE [LARGE SCALE GENOMIC DNA]</scope>
    <source>
        <strain evidence="1 2">DSM 30132</strain>
    </source>
</reference>
<dbReference type="AlphaFoldDB" id="A0A3R9BUV8"/>
<name>A0A3R9BUV8_9HYPH</name>
<protein>
    <submittedName>
        <fullName evidence="1">Uncharacterized protein</fullName>
    </submittedName>
</protein>
<dbReference type="EMBL" id="RJJT01000001">
    <property type="protein sequence ID" value="RSB86573.1"/>
    <property type="molecule type" value="Genomic_DNA"/>
</dbReference>
<comment type="caution">
    <text evidence="1">The sequence shown here is derived from an EMBL/GenBank/DDBJ whole genome shotgun (WGS) entry which is preliminary data.</text>
</comment>
<dbReference type="Proteomes" id="UP000277279">
    <property type="component" value="Unassembled WGS sequence"/>
</dbReference>
<organism evidence="1 2">
    <name type="scientific">Rhizobium pisi</name>
    <dbReference type="NCBI Taxonomy" id="574561"/>
    <lineage>
        <taxon>Bacteria</taxon>
        <taxon>Pseudomonadati</taxon>
        <taxon>Pseudomonadota</taxon>
        <taxon>Alphaproteobacteria</taxon>
        <taxon>Hyphomicrobiales</taxon>
        <taxon>Rhizobiaceae</taxon>
        <taxon>Rhizobium/Agrobacterium group</taxon>
        <taxon>Rhizobium</taxon>
    </lineage>
</organism>
<sequence>MGGYLSLAHLTLGIPDKLQNPRRNGDLSLVIASTLDVTLKLRQQPLLKLVQNLSETKSAHFVDSDQSGKAAERTL</sequence>